<dbReference type="Proteomes" id="UP001516472">
    <property type="component" value="Unassembled WGS sequence"/>
</dbReference>
<feature type="compositionally biased region" description="Low complexity" evidence="1">
    <location>
        <begin position="225"/>
        <end position="240"/>
    </location>
</feature>
<accession>A0ABR9PGR9</accession>
<protein>
    <recommendedName>
        <fullName evidence="4">Lipoprotein</fullName>
    </recommendedName>
</protein>
<sequence length="369" mass="37080">MRGRWMWMGMMGLCTLASGCQEADSPDTVDVPATMQARDTPNGGLTVPATPALAQGATEGPGPRLNATSLPGANAQVPANTAPPPGALPQRDARGSEADRTAAQAPADAPAYGGSGMAQAPANTNDGTAQANTNAPAHGGSGTAQANTNAPAHGGSGTAQANTPATRDTGTAQANTPATRDTGTAPENAPATGGSGPAQAPARGDMTQGAAAPARDPALSPRQGAAAPNANTPPRAAQANGQPATQAPEQGRVMIGAQAVQASEDEAWYEGAAKAAQAAVTDSAADRPLEQVTIATSTVNGRVTRASRDTLHVRDGEGTVYELQLDPRSRGLRQGQRVPLPELREGTPVRASFALIGGRTVARDVQVRR</sequence>
<dbReference type="RefSeq" id="WP_193346511.1">
    <property type="nucleotide sequence ID" value="NZ_CBCSIP010000190.1"/>
</dbReference>
<feature type="compositionally biased region" description="Polar residues" evidence="1">
    <location>
        <begin position="158"/>
        <end position="182"/>
    </location>
</feature>
<evidence type="ECO:0000256" key="1">
    <source>
        <dbReference type="SAM" id="MobiDB-lite"/>
    </source>
</evidence>
<keyword evidence="3" id="KW-1185">Reference proteome</keyword>
<gene>
    <name evidence="2" type="ORF">G4177_02770</name>
</gene>
<feature type="compositionally biased region" description="Basic and acidic residues" evidence="1">
    <location>
        <begin position="91"/>
        <end position="100"/>
    </location>
</feature>
<dbReference type="PROSITE" id="PS51257">
    <property type="entry name" value="PROKAR_LIPOPROTEIN"/>
    <property type="match status" value="1"/>
</dbReference>
<feature type="region of interest" description="Disordered" evidence="1">
    <location>
        <begin position="36"/>
        <end position="248"/>
    </location>
</feature>
<feature type="compositionally biased region" description="Low complexity" evidence="1">
    <location>
        <begin position="101"/>
        <end position="111"/>
    </location>
</feature>
<comment type="caution">
    <text evidence="2">The sequence shown here is derived from an EMBL/GenBank/DDBJ whole genome shotgun (WGS) entry which is preliminary data.</text>
</comment>
<evidence type="ECO:0000313" key="2">
    <source>
        <dbReference type="EMBL" id="MBE4747097.1"/>
    </source>
</evidence>
<name>A0ABR9PGR9_9BACT</name>
<dbReference type="EMBL" id="JAAIYO010000001">
    <property type="protein sequence ID" value="MBE4747097.1"/>
    <property type="molecule type" value="Genomic_DNA"/>
</dbReference>
<organism evidence="2 3">
    <name type="scientific">Corallococcus soli</name>
    <dbReference type="NCBI Taxonomy" id="2710757"/>
    <lineage>
        <taxon>Bacteria</taxon>
        <taxon>Pseudomonadati</taxon>
        <taxon>Myxococcota</taxon>
        <taxon>Myxococcia</taxon>
        <taxon>Myxococcales</taxon>
        <taxon>Cystobacterineae</taxon>
        <taxon>Myxococcaceae</taxon>
        <taxon>Corallococcus</taxon>
    </lineage>
</organism>
<evidence type="ECO:0008006" key="4">
    <source>
        <dbReference type="Google" id="ProtNLM"/>
    </source>
</evidence>
<reference evidence="2 3" key="1">
    <citation type="submission" date="2020-02" db="EMBL/GenBank/DDBJ databases">
        <authorList>
            <person name="Babadi Z.K."/>
            <person name="Risdian C."/>
            <person name="Ebrahimipour G.H."/>
            <person name="Wink J."/>
        </authorList>
    </citation>
    <scope>NUCLEOTIDE SEQUENCE [LARGE SCALE GENOMIC DNA]</scope>
    <source>
        <strain evidence="2 3">ZKHCc1 1396</strain>
    </source>
</reference>
<proteinExistence type="predicted"/>
<feature type="compositionally biased region" description="Polar residues" evidence="1">
    <location>
        <begin position="121"/>
        <end position="135"/>
    </location>
</feature>
<evidence type="ECO:0000313" key="3">
    <source>
        <dbReference type="Proteomes" id="UP001516472"/>
    </source>
</evidence>